<keyword evidence="1" id="KW-0001">2Fe-2S</keyword>
<feature type="domain" description="Rieske" evidence="6">
    <location>
        <begin position="421"/>
        <end position="507"/>
    </location>
</feature>
<name>A0A2N0ZEG7_9BACI</name>
<evidence type="ECO:0000256" key="1">
    <source>
        <dbReference type="ARBA" id="ARBA00022714"/>
    </source>
</evidence>
<dbReference type="PANTHER" id="PTHR13847">
    <property type="entry name" value="SARCOSINE DEHYDROGENASE-RELATED"/>
    <property type="match status" value="1"/>
</dbReference>
<evidence type="ECO:0000256" key="5">
    <source>
        <dbReference type="ARBA" id="ARBA00023157"/>
    </source>
</evidence>
<reference evidence="7 8" key="1">
    <citation type="journal article" date="2010" name="Int. J. Syst. Evol. Microbiol.">
        <title>Bacillus horneckiae sp. nov., isolated from a spacecraft-assembly clean room.</title>
        <authorList>
            <person name="Vaishampayan P."/>
            <person name="Probst A."/>
            <person name="Krishnamurthi S."/>
            <person name="Ghosh S."/>
            <person name="Osman S."/>
            <person name="McDowall A."/>
            <person name="Ruckmani A."/>
            <person name="Mayilraj S."/>
            <person name="Venkateswaran K."/>
        </authorList>
    </citation>
    <scope>NUCLEOTIDE SEQUENCE [LARGE SCALE GENOMIC DNA]</scope>
    <source>
        <strain evidence="8">1PO1SC</strain>
    </source>
</reference>
<dbReference type="Gene3D" id="3.50.50.60">
    <property type="entry name" value="FAD/NAD(P)-binding domain"/>
    <property type="match status" value="1"/>
</dbReference>
<accession>A0A2N0ZEG7</accession>
<dbReference type="InterPro" id="IPR017941">
    <property type="entry name" value="Rieske_2Fe-2S"/>
</dbReference>
<dbReference type="PRINTS" id="PR00162">
    <property type="entry name" value="RIESKE"/>
</dbReference>
<dbReference type="Gene3D" id="3.30.9.10">
    <property type="entry name" value="D-Amino Acid Oxidase, subunit A, domain 2"/>
    <property type="match status" value="1"/>
</dbReference>
<dbReference type="PROSITE" id="PS51296">
    <property type="entry name" value="RIESKE"/>
    <property type="match status" value="1"/>
</dbReference>
<evidence type="ECO:0000313" key="8">
    <source>
        <dbReference type="Proteomes" id="UP000233343"/>
    </source>
</evidence>
<dbReference type="FunFam" id="2.102.10.10:FF:000014">
    <property type="entry name" value="Oxidoreductase, FAD dependent"/>
    <property type="match status" value="1"/>
</dbReference>
<evidence type="ECO:0000256" key="2">
    <source>
        <dbReference type="ARBA" id="ARBA00022723"/>
    </source>
</evidence>
<evidence type="ECO:0000256" key="3">
    <source>
        <dbReference type="ARBA" id="ARBA00023004"/>
    </source>
</evidence>
<comment type="caution">
    <text evidence="7">The sequence shown here is derived from an EMBL/GenBank/DDBJ whole genome shotgun (WGS) entry which is preliminary data.</text>
</comment>
<dbReference type="InterPro" id="IPR005805">
    <property type="entry name" value="Rieske_Fe-S_prot_C"/>
</dbReference>
<dbReference type="GO" id="GO:0046872">
    <property type="term" value="F:metal ion binding"/>
    <property type="evidence" value="ECO:0007669"/>
    <property type="project" value="UniProtKB-KW"/>
</dbReference>
<dbReference type="GO" id="GO:0005737">
    <property type="term" value="C:cytoplasm"/>
    <property type="evidence" value="ECO:0007669"/>
    <property type="project" value="TreeGrafter"/>
</dbReference>
<dbReference type="GO" id="GO:0016705">
    <property type="term" value="F:oxidoreductase activity, acting on paired donors, with incorporation or reduction of molecular oxygen"/>
    <property type="evidence" value="ECO:0007669"/>
    <property type="project" value="UniProtKB-ARBA"/>
</dbReference>
<dbReference type="GO" id="GO:0004497">
    <property type="term" value="F:monooxygenase activity"/>
    <property type="evidence" value="ECO:0007669"/>
    <property type="project" value="UniProtKB-ARBA"/>
</dbReference>
<organism evidence="7 8">
    <name type="scientific">Cytobacillus horneckiae</name>
    <dbReference type="NCBI Taxonomy" id="549687"/>
    <lineage>
        <taxon>Bacteria</taxon>
        <taxon>Bacillati</taxon>
        <taxon>Bacillota</taxon>
        <taxon>Bacilli</taxon>
        <taxon>Bacillales</taxon>
        <taxon>Bacillaceae</taxon>
        <taxon>Cytobacillus</taxon>
    </lineage>
</organism>
<dbReference type="SUPFAM" id="SSF50022">
    <property type="entry name" value="ISP domain"/>
    <property type="match status" value="1"/>
</dbReference>
<dbReference type="SUPFAM" id="SSF51905">
    <property type="entry name" value="FAD/NAD(P)-binding domain"/>
    <property type="match status" value="1"/>
</dbReference>
<dbReference type="Gene3D" id="2.102.10.10">
    <property type="entry name" value="Rieske [2Fe-2S] iron-sulphur domain"/>
    <property type="match status" value="1"/>
</dbReference>
<keyword evidence="3" id="KW-0408">Iron</keyword>
<evidence type="ECO:0000259" key="6">
    <source>
        <dbReference type="PROSITE" id="PS51296"/>
    </source>
</evidence>
<dbReference type="InterPro" id="IPR038010">
    <property type="entry name" value="YhfW_C"/>
</dbReference>
<dbReference type="CDD" id="cd03477">
    <property type="entry name" value="Rieske_YhfW_C"/>
    <property type="match status" value="1"/>
</dbReference>
<dbReference type="Proteomes" id="UP000233343">
    <property type="component" value="Unassembled WGS sequence"/>
</dbReference>
<dbReference type="PANTHER" id="PTHR13847:SF274">
    <property type="entry name" value="RIESKE 2FE-2S IRON-SULFUR PROTEIN YHFW-RELATED"/>
    <property type="match status" value="1"/>
</dbReference>
<dbReference type="EMBL" id="PISD01000034">
    <property type="protein sequence ID" value="PKG27892.1"/>
    <property type="molecule type" value="Genomic_DNA"/>
</dbReference>
<sequence>MEASNMNMPQYPESYWLNEKGNGFGQLTEDTQTDIVIVGGGITGITAAYLLVKEGFKVILLETGKVMDGTTGHTTAKVTAQHGLIYDELITNLGIEKARLYYEAQDDAIKFIQNLAKNNHCDISQEDSFIYATTDEYSEKLTNEYDAYQKLGITGSLVDGIPFDIPTTGVLSMNNQAQFHPVKYLNGLLKDFTNQGGTVYENTTAIDVEEGTEPVVITKKGQRITCKYVISASHFPFIDMRGFYFARLLPERSYVLGMKVSKEYPGGMYYSADDPKRSLRYTPYNGEKLILVSGEGHKTGKGIDTLKHYKALEDFAANVLGISEYPYRWSAQDLTTLDKVPYIGPITSNQNNIFVATGFRKWGMTNGTTAALLLKDLILEKSNPYQQLFSPSRFNPTPSIKNFISYNTDVAGQLIKGKLEYVPMHPEDLKNDEGAVVKVNGKRRGAYRDKDGQLHIVDTTCTHLGCETAWNHGDRTWDCPCHGSRFSYNGKVLEGPAEKPLKKIEEQ</sequence>
<proteinExistence type="predicted"/>
<keyword evidence="8" id="KW-1185">Reference proteome</keyword>
<dbReference type="GO" id="GO:0051537">
    <property type="term" value="F:2 iron, 2 sulfur cluster binding"/>
    <property type="evidence" value="ECO:0007669"/>
    <property type="project" value="UniProtKB-KW"/>
</dbReference>
<dbReference type="InterPro" id="IPR006076">
    <property type="entry name" value="FAD-dep_OxRdtase"/>
</dbReference>
<keyword evidence="5" id="KW-1015">Disulfide bond</keyword>
<dbReference type="Pfam" id="PF01266">
    <property type="entry name" value="DAO"/>
    <property type="match status" value="1"/>
</dbReference>
<evidence type="ECO:0000313" key="7">
    <source>
        <dbReference type="EMBL" id="PKG27892.1"/>
    </source>
</evidence>
<dbReference type="Pfam" id="PF00355">
    <property type="entry name" value="Rieske"/>
    <property type="match status" value="1"/>
</dbReference>
<dbReference type="RefSeq" id="WP_066195169.1">
    <property type="nucleotide sequence ID" value="NZ_JAFDQP010000008.1"/>
</dbReference>
<dbReference type="InterPro" id="IPR036922">
    <property type="entry name" value="Rieske_2Fe-2S_sf"/>
</dbReference>
<dbReference type="GO" id="GO:0016020">
    <property type="term" value="C:membrane"/>
    <property type="evidence" value="ECO:0007669"/>
    <property type="project" value="InterPro"/>
</dbReference>
<keyword evidence="4" id="KW-0411">Iron-sulfur</keyword>
<dbReference type="InterPro" id="IPR036188">
    <property type="entry name" value="FAD/NAD-bd_sf"/>
</dbReference>
<dbReference type="AlphaFoldDB" id="A0A2N0ZEG7"/>
<evidence type="ECO:0000256" key="4">
    <source>
        <dbReference type="ARBA" id="ARBA00023014"/>
    </source>
</evidence>
<protein>
    <submittedName>
        <fullName evidence="7">(2Fe-2S)-binding protein</fullName>
    </submittedName>
</protein>
<keyword evidence="2" id="KW-0479">Metal-binding</keyword>
<gene>
    <name evidence="7" type="ORF">CWS20_15995</name>
</gene>